<dbReference type="AlphaFoldDB" id="A0A0A8UQP5"/>
<dbReference type="KEGG" id="lha:LHA_2027"/>
<proteinExistence type="inferred from homology"/>
<dbReference type="InterPro" id="IPR010998">
    <property type="entry name" value="Integrase_recombinase_N"/>
</dbReference>
<dbReference type="GO" id="GO:0015074">
    <property type="term" value="P:DNA integration"/>
    <property type="evidence" value="ECO:0007669"/>
    <property type="project" value="UniProtKB-KW"/>
</dbReference>
<dbReference type="CDD" id="cd00801">
    <property type="entry name" value="INT_P4_C"/>
    <property type="match status" value="1"/>
</dbReference>
<evidence type="ECO:0000313" key="7">
    <source>
        <dbReference type="Proteomes" id="UP000032803"/>
    </source>
</evidence>
<protein>
    <submittedName>
        <fullName evidence="6">Phage integrase</fullName>
    </submittedName>
</protein>
<evidence type="ECO:0000256" key="1">
    <source>
        <dbReference type="ARBA" id="ARBA00008857"/>
    </source>
</evidence>
<evidence type="ECO:0000259" key="5">
    <source>
        <dbReference type="PROSITE" id="PS51898"/>
    </source>
</evidence>
<keyword evidence="7" id="KW-1185">Reference proteome</keyword>
<dbReference type="EMBL" id="LN681225">
    <property type="protein sequence ID" value="CEK11053.1"/>
    <property type="molecule type" value="Genomic_DNA"/>
</dbReference>
<dbReference type="GO" id="GO:0006310">
    <property type="term" value="P:DNA recombination"/>
    <property type="evidence" value="ECO:0007669"/>
    <property type="project" value="UniProtKB-KW"/>
</dbReference>
<accession>A0A0A8UQP5</accession>
<dbReference type="RefSeq" id="WP_052673666.1">
    <property type="nucleotide sequence ID" value="NZ_LN681225.1"/>
</dbReference>
<dbReference type="InterPro" id="IPR038488">
    <property type="entry name" value="Integrase_DNA-bd_sf"/>
</dbReference>
<dbReference type="InterPro" id="IPR025166">
    <property type="entry name" value="Integrase_DNA_bind_dom"/>
</dbReference>
<dbReference type="PANTHER" id="PTHR30629:SF2">
    <property type="entry name" value="PROPHAGE INTEGRASE INTS-RELATED"/>
    <property type="match status" value="1"/>
</dbReference>
<dbReference type="Proteomes" id="UP000032803">
    <property type="component" value="Chromosome I"/>
</dbReference>
<dbReference type="SUPFAM" id="SSF56349">
    <property type="entry name" value="DNA breaking-rejoining enzymes"/>
    <property type="match status" value="1"/>
</dbReference>
<dbReference type="InterPro" id="IPR011010">
    <property type="entry name" value="DNA_brk_join_enz"/>
</dbReference>
<dbReference type="Pfam" id="PF13356">
    <property type="entry name" value="Arm-DNA-bind_3"/>
    <property type="match status" value="1"/>
</dbReference>
<sequence>MGKLTAKQVEHLAAEGKERREADGDGLFLRVRPSGAKSWLFCYRLGSDRQWLQMTIGSLKDVSLKEAREKLKELRRLVADGIDPRNARAATKAENTQAVTMQALFNSWIEFIKISSNVTAVWIKRHEDRWRLHLKACLGNILARDITRAHLSSALDAMVRKGIKEETRKALTTLNLMLDYGLTRHLVESNPARMLKPKDFFVTAAKPRDRVLALPELRELWKALEQANDLASNNNISKMSLITTSAIKLLILTGARRSEVAGMKWSELNFETAEWILPAERSKNRQAHAMYLSELAIAILEALKPISGHSLFVFDTGRYLEHGHIHEDSLTGVIARLRGVVKGTKKKTVNNAPLEQMQPFTIHDLRRSAATAWGEYLKTDPHVIERMLNHQPANKLVATYQRAIYADEQKEAWLKWGELVEHMVANDPNNLVLFSKIVSRKEAV</sequence>
<organism evidence="6 7">
    <name type="scientific">Legionella hackeliae</name>
    <dbReference type="NCBI Taxonomy" id="449"/>
    <lineage>
        <taxon>Bacteria</taxon>
        <taxon>Pseudomonadati</taxon>
        <taxon>Pseudomonadota</taxon>
        <taxon>Gammaproteobacteria</taxon>
        <taxon>Legionellales</taxon>
        <taxon>Legionellaceae</taxon>
        <taxon>Legionella</taxon>
    </lineage>
</organism>
<dbReference type="OrthoDB" id="9795573at2"/>
<gene>
    <name evidence="6" type="ORF">LHA_2027</name>
</gene>
<dbReference type="HOGENOM" id="CLU_027562_0_4_6"/>
<dbReference type="Gene3D" id="3.30.160.390">
    <property type="entry name" value="Integrase, DNA-binding domain"/>
    <property type="match status" value="1"/>
</dbReference>
<evidence type="ECO:0000256" key="3">
    <source>
        <dbReference type="ARBA" id="ARBA00023125"/>
    </source>
</evidence>
<evidence type="ECO:0000313" key="6">
    <source>
        <dbReference type="EMBL" id="CEK11053.1"/>
    </source>
</evidence>
<dbReference type="InterPro" id="IPR050808">
    <property type="entry name" value="Phage_Integrase"/>
</dbReference>
<dbReference type="InterPro" id="IPR002104">
    <property type="entry name" value="Integrase_catalytic"/>
</dbReference>
<dbReference type="GO" id="GO:0003677">
    <property type="term" value="F:DNA binding"/>
    <property type="evidence" value="ECO:0007669"/>
    <property type="project" value="UniProtKB-KW"/>
</dbReference>
<dbReference type="InterPro" id="IPR013762">
    <property type="entry name" value="Integrase-like_cat_sf"/>
</dbReference>
<evidence type="ECO:0000256" key="2">
    <source>
        <dbReference type="ARBA" id="ARBA00022908"/>
    </source>
</evidence>
<dbReference type="Gene3D" id="1.10.150.130">
    <property type="match status" value="1"/>
</dbReference>
<keyword evidence="4" id="KW-0233">DNA recombination</keyword>
<keyword evidence="2" id="KW-0229">DNA integration</keyword>
<dbReference type="Gene3D" id="1.10.443.10">
    <property type="entry name" value="Intergrase catalytic core"/>
    <property type="match status" value="1"/>
</dbReference>
<dbReference type="PROSITE" id="PS51898">
    <property type="entry name" value="TYR_RECOMBINASE"/>
    <property type="match status" value="1"/>
</dbReference>
<dbReference type="PATRIC" id="fig|449.7.peg.2119"/>
<name>A0A0A8UQP5_LEGHA</name>
<dbReference type="Pfam" id="PF00589">
    <property type="entry name" value="Phage_integrase"/>
    <property type="match status" value="1"/>
</dbReference>
<feature type="domain" description="Tyr recombinase" evidence="5">
    <location>
        <begin position="207"/>
        <end position="414"/>
    </location>
</feature>
<dbReference type="STRING" id="449.LHA_2027"/>
<keyword evidence="3" id="KW-0238">DNA-binding</keyword>
<reference evidence="7" key="1">
    <citation type="submission" date="2014-09" db="EMBL/GenBank/DDBJ databases">
        <authorList>
            <person name="Gomez-Valero L."/>
        </authorList>
    </citation>
    <scope>NUCLEOTIDE SEQUENCE [LARGE SCALE GENOMIC DNA]</scope>
    <source>
        <strain evidence="7">ATCC35250</strain>
    </source>
</reference>
<dbReference type="PANTHER" id="PTHR30629">
    <property type="entry name" value="PROPHAGE INTEGRASE"/>
    <property type="match status" value="1"/>
</dbReference>
<evidence type="ECO:0000256" key="4">
    <source>
        <dbReference type="ARBA" id="ARBA00023172"/>
    </source>
</evidence>
<comment type="similarity">
    <text evidence="1">Belongs to the 'phage' integrase family.</text>
</comment>